<evidence type="ECO:0000256" key="1">
    <source>
        <dbReference type="ARBA" id="ARBA00004298"/>
    </source>
</evidence>
<proteinExistence type="inferred from homology"/>
<dbReference type="PANTHER" id="PTHR12966">
    <property type="entry name" value="NADH DEHYDROGENASE UBIQUINONE 1 ALPHA SUBCOMPLEX SUBUNIT 13"/>
    <property type="match status" value="1"/>
</dbReference>
<evidence type="ECO:0000256" key="13">
    <source>
        <dbReference type="ARBA" id="ARBA00046797"/>
    </source>
</evidence>
<dbReference type="EMBL" id="JACSDY010000001">
    <property type="protein sequence ID" value="KAF7438974.1"/>
    <property type="molecule type" value="Genomic_DNA"/>
</dbReference>
<evidence type="ECO:0000256" key="9">
    <source>
        <dbReference type="ARBA" id="ARBA00022989"/>
    </source>
</evidence>
<keyword evidence="4 14" id="KW-0813">Transport</keyword>
<comment type="function">
    <text evidence="12">Accessory subunit of the mitochondrial membrane respiratory chain NADH dehydrogenase (Complex I), that is believed not to be involved in catalysis. Complex I functions in the transfer of electrons from NADH to the respiratory chain. The immediate electron acceptor for the enzyme is believed to be ubiquinone. Involved in the interferon/all-trans-retinoic acid (IFN/RA) induced cell death. This apoptotic activity is inhibited by interaction with viral IRF1. Prevents the transactivation of STAT3 target genes. May play a role in CARD15-mediated innate mucosal responses and serve to regulate intestinal epithelial cell responses to microbes.</text>
</comment>
<feature type="transmembrane region" description="Helical" evidence="14">
    <location>
        <begin position="42"/>
        <end position="63"/>
    </location>
</feature>
<dbReference type="GO" id="GO:0045271">
    <property type="term" value="C:respiratory chain complex I"/>
    <property type="evidence" value="ECO:0007669"/>
    <property type="project" value="UniProtKB-UniRule"/>
</dbReference>
<evidence type="ECO:0000313" key="15">
    <source>
        <dbReference type="EMBL" id="KAF7438974.1"/>
    </source>
</evidence>
<dbReference type="PANTHER" id="PTHR12966:SF0">
    <property type="entry name" value="NADH DEHYDROGENASE [UBIQUINONE] 1 ALPHA SUBCOMPLEX SUBUNIT 13"/>
    <property type="match status" value="1"/>
</dbReference>
<comment type="caution">
    <text evidence="15">The sequence shown here is derived from an EMBL/GenBank/DDBJ whole genome shotgun (WGS) entry which is preliminary data.</text>
</comment>
<keyword evidence="8 14" id="KW-0249">Electron transport</keyword>
<keyword evidence="5 14" id="KW-0679">Respiratory chain</keyword>
<protein>
    <recommendedName>
        <fullName evidence="3 14">NADH dehydrogenase [ubiquinone] 1 alpha subcomplex subunit 13</fullName>
    </recommendedName>
</protein>
<sequence>MLVDRIYRERNMSTASGFTQDLPPKEGYRPIPTERVPLRTFLGGRLALGLCLFSTVVGHYIYFIEWKRIMREKIEMKSAQFALLPILLAERDRTFLKQVKRNVAEEKELMKYYPGWKVGTYFGDPIYKTVPEDQFIEPDHIEYFIHASPKDYEAKRLLKLTS</sequence>
<dbReference type="Pfam" id="PF06212">
    <property type="entry name" value="GRIM-19"/>
    <property type="match status" value="1"/>
</dbReference>
<organism evidence="15 16">
    <name type="scientific">Vespula pensylvanica</name>
    <name type="common">Western yellow jacket</name>
    <name type="synonym">Wasp</name>
    <dbReference type="NCBI Taxonomy" id="30213"/>
    <lineage>
        <taxon>Eukaryota</taxon>
        <taxon>Metazoa</taxon>
        <taxon>Ecdysozoa</taxon>
        <taxon>Arthropoda</taxon>
        <taxon>Hexapoda</taxon>
        <taxon>Insecta</taxon>
        <taxon>Pterygota</taxon>
        <taxon>Neoptera</taxon>
        <taxon>Endopterygota</taxon>
        <taxon>Hymenoptera</taxon>
        <taxon>Apocrita</taxon>
        <taxon>Aculeata</taxon>
        <taxon>Vespoidea</taxon>
        <taxon>Vespidae</taxon>
        <taxon>Vespinae</taxon>
        <taxon>Vespula</taxon>
    </lineage>
</organism>
<dbReference type="AlphaFoldDB" id="A0A834PFY0"/>
<keyword evidence="7 14" id="KW-0999">Mitochondrion inner membrane</keyword>
<keyword evidence="9 14" id="KW-1133">Transmembrane helix</keyword>
<evidence type="ECO:0000256" key="12">
    <source>
        <dbReference type="ARBA" id="ARBA00045908"/>
    </source>
</evidence>
<evidence type="ECO:0000256" key="14">
    <source>
        <dbReference type="RuleBase" id="RU368034"/>
    </source>
</evidence>
<keyword evidence="10 14" id="KW-0496">Mitochondrion</keyword>
<comment type="subunit">
    <text evidence="13">Complex I is composed of 45 different subunits. Interacts with CARD15, but not with CARD4. Interacts with STAT3, but not with STAT1, STAT2 and STAT5A. Interacts with OLFM4.</text>
</comment>
<evidence type="ECO:0000256" key="2">
    <source>
        <dbReference type="ARBA" id="ARBA00007312"/>
    </source>
</evidence>
<comment type="function">
    <text evidence="14">Complex I functions in the transfer of electrons from NADH to the respiratory chain. Accessory subunit of the mitochondrial membrane respiratory chain NADH dehydrogenase (Complex I), that is believed not to be involved in catalysis.</text>
</comment>
<evidence type="ECO:0000256" key="10">
    <source>
        <dbReference type="ARBA" id="ARBA00023128"/>
    </source>
</evidence>
<dbReference type="InterPro" id="IPR009346">
    <property type="entry name" value="GRIM-19"/>
</dbReference>
<evidence type="ECO:0000256" key="4">
    <source>
        <dbReference type="ARBA" id="ARBA00022448"/>
    </source>
</evidence>
<accession>A0A834PFY0</accession>
<reference evidence="15" key="1">
    <citation type="journal article" date="2020" name="G3 (Bethesda)">
        <title>High-Quality Assemblies for Three Invasive Social Wasps from the &lt;i&gt;Vespula&lt;/i&gt; Genus.</title>
        <authorList>
            <person name="Harrop T.W.R."/>
            <person name="Guhlin J."/>
            <person name="McLaughlin G.M."/>
            <person name="Permina E."/>
            <person name="Stockwell P."/>
            <person name="Gilligan J."/>
            <person name="Le Lec M.F."/>
            <person name="Gruber M.A.M."/>
            <person name="Quinn O."/>
            <person name="Lovegrove M."/>
            <person name="Duncan E.J."/>
            <person name="Remnant E.J."/>
            <person name="Van Eeckhoven J."/>
            <person name="Graham B."/>
            <person name="Knapp R.A."/>
            <person name="Langford K.W."/>
            <person name="Kronenberg Z."/>
            <person name="Press M.O."/>
            <person name="Eacker S.M."/>
            <person name="Wilson-Rankin E.E."/>
            <person name="Purcell J."/>
            <person name="Lester P.J."/>
            <person name="Dearden P.K."/>
        </authorList>
    </citation>
    <scope>NUCLEOTIDE SEQUENCE</scope>
    <source>
        <strain evidence="15">Volc-1</strain>
    </source>
</reference>
<gene>
    <name evidence="15" type="ORF">H0235_001365</name>
</gene>
<evidence type="ECO:0000256" key="3">
    <source>
        <dbReference type="ARBA" id="ARBA00018192"/>
    </source>
</evidence>
<evidence type="ECO:0000256" key="6">
    <source>
        <dbReference type="ARBA" id="ARBA00022692"/>
    </source>
</evidence>
<keyword evidence="6 14" id="KW-0812">Transmembrane</keyword>
<dbReference type="Proteomes" id="UP000600918">
    <property type="component" value="Unassembled WGS sequence"/>
</dbReference>
<evidence type="ECO:0000256" key="7">
    <source>
        <dbReference type="ARBA" id="ARBA00022792"/>
    </source>
</evidence>
<comment type="subcellular location">
    <subcellularLocation>
        <location evidence="1 14">Mitochondrion inner membrane</location>
        <topology evidence="1 14">Single-pass membrane protein</topology>
        <orientation evidence="1 14">Matrix side</orientation>
    </subcellularLocation>
</comment>
<keyword evidence="11 14" id="KW-0472">Membrane</keyword>
<name>A0A834PFY0_VESPE</name>
<evidence type="ECO:0000256" key="8">
    <source>
        <dbReference type="ARBA" id="ARBA00022982"/>
    </source>
</evidence>
<comment type="similarity">
    <text evidence="2 14">Belongs to the complex I NDUFA13 subunit family.</text>
</comment>
<evidence type="ECO:0000256" key="11">
    <source>
        <dbReference type="ARBA" id="ARBA00023136"/>
    </source>
</evidence>
<evidence type="ECO:0000256" key="5">
    <source>
        <dbReference type="ARBA" id="ARBA00022660"/>
    </source>
</evidence>
<evidence type="ECO:0000313" key="16">
    <source>
        <dbReference type="Proteomes" id="UP000600918"/>
    </source>
</evidence>
<keyword evidence="16" id="KW-1185">Reference proteome</keyword>
<dbReference type="GO" id="GO:0005743">
    <property type="term" value="C:mitochondrial inner membrane"/>
    <property type="evidence" value="ECO:0007669"/>
    <property type="project" value="UniProtKB-SubCell"/>
</dbReference>